<dbReference type="EMBL" id="MZGW01000002">
    <property type="protein sequence ID" value="OPJ56460.1"/>
    <property type="molecule type" value="Genomic_DNA"/>
</dbReference>
<dbReference type="HAMAP" id="MF_02064">
    <property type="entry name" value="Sigma70_SigI"/>
    <property type="match status" value="1"/>
</dbReference>
<comment type="similarity">
    <text evidence="6">Belongs to the sigma-70 factor family. SigI subfamily.</text>
</comment>
<comment type="caution">
    <text evidence="8">The sequence shown here is derived from an EMBL/GenBank/DDBJ whole genome shotgun (WGS) entry which is preliminary data.</text>
</comment>
<evidence type="ECO:0000259" key="7">
    <source>
        <dbReference type="Pfam" id="PF04542"/>
    </source>
</evidence>
<evidence type="ECO:0000256" key="4">
    <source>
        <dbReference type="ARBA" id="ARBA00023125"/>
    </source>
</evidence>
<feature type="domain" description="RNA polymerase sigma-70 region 2" evidence="7">
    <location>
        <begin position="29"/>
        <end position="99"/>
    </location>
</feature>
<keyword evidence="6" id="KW-0346">Stress response</keyword>
<keyword evidence="2 6" id="KW-0805">Transcription regulation</keyword>
<keyword evidence="1 6" id="KW-0963">Cytoplasm</keyword>
<keyword evidence="3 6" id="KW-0731">Sigma factor</keyword>
<dbReference type="RefSeq" id="WP_079411546.1">
    <property type="nucleotide sequence ID" value="NZ_MZGW01000002.1"/>
</dbReference>
<dbReference type="InterPro" id="IPR013325">
    <property type="entry name" value="RNA_pol_sigma_r2"/>
</dbReference>
<dbReference type="NCBIfam" id="TIGR02895">
    <property type="entry name" value="spore_sigI"/>
    <property type="match status" value="1"/>
</dbReference>
<dbReference type="InterPro" id="IPR007627">
    <property type="entry name" value="RNA_pol_sigma70_r2"/>
</dbReference>
<feature type="short sequence motif" description="Polymerase core binding" evidence="6">
    <location>
        <begin position="55"/>
        <end position="68"/>
    </location>
</feature>
<dbReference type="GO" id="GO:0006352">
    <property type="term" value="P:DNA-templated transcription initiation"/>
    <property type="evidence" value="ECO:0007669"/>
    <property type="project" value="UniProtKB-UniRule"/>
</dbReference>
<sequence length="242" mass="28217">MHTGLFKKDSFSKRLQKIKNNDNIEREKLIEEYIPFIIKTITTITNRYIECENSDEYSIGLEAFNEAIDKYDISKGSFVAFAQLVIQSRITDLLRKNKKYNKVTQLSQLSDDDQTNIQYKSISNSFEDNIDMKEEIIEFKEKLSEYNITFSDLIKESPKHDDTRINAIKISNSIVNSQDIIDEIINKKKFPIVKISRELQVSPKVLKRSKKFIIATVLILSCDFQLIKNYPMRILGGDRNDL</sequence>
<organism evidence="8 9">
    <name type="scientific">Alkalithermobacter paradoxus</name>
    <dbReference type="NCBI Taxonomy" id="29349"/>
    <lineage>
        <taxon>Bacteria</taxon>
        <taxon>Bacillati</taxon>
        <taxon>Bacillota</taxon>
        <taxon>Clostridia</taxon>
        <taxon>Peptostreptococcales</taxon>
        <taxon>Tepidibacteraceae</taxon>
        <taxon>Alkalithermobacter</taxon>
    </lineage>
</organism>
<dbReference type="Proteomes" id="UP000190140">
    <property type="component" value="Unassembled WGS sequence"/>
</dbReference>
<dbReference type="PIRSF" id="PIRSF038953">
    <property type="entry name" value="SigI"/>
    <property type="match status" value="1"/>
</dbReference>
<comment type="subcellular location">
    <subcellularLocation>
        <location evidence="6">Cytoplasm</location>
    </subcellularLocation>
</comment>
<reference evidence="8 9" key="1">
    <citation type="submission" date="2017-03" db="EMBL/GenBank/DDBJ databases">
        <title>Genome sequence of Clostridium thermoalcaliphilum DSM 7309.</title>
        <authorList>
            <person name="Poehlein A."/>
            <person name="Daniel R."/>
        </authorList>
    </citation>
    <scope>NUCLEOTIDE SEQUENCE [LARGE SCALE GENOMIC DNA]</scope>
    <source>
        <strain evidence="8 9">DSM 7309</strain>
    </source>
</reference>
<dbReference type="GO" id="GO:0003677">
    <property type="term" value="F:DNA binding"/>
    <property type="evidence" value="ECO:0007669"/>
    <property type="project" value="UniProtKB-UniRule"/>
</dbReference>
<evidence type="ECO:0000256" key="2">
    <source>
        <dbReference type="ARBA" id="ARBA00023015"/>
    </source>
</evidence>
<name>A0A1V4I9A7_9FIRM</name>
<evidence type="ECO:0000256" key="1">
    <source>
        <dbReference type="ARBA" id="ARBA00022490"/>
    </source>
</evidence>
<evidence type="ECO:0000256" key="6">
    <source>
        <dbReference type="HAMAP-Rule" id="MF_02064"/>
    </source>
</evidence>
<keyword evidence="4 6" id="KW-0238">DNA-binding</keyword>
<proteinExistence type="inferred from homology"/>
<dbReference type="OrthoDB" id="3190733at2"/>
<gene>
    <name evidence="6 8" type="primary">sigI</name>
    <name evidence="8" type="ORF">CLOTH_08650</name>
</gene>
<dbReference type="STRING" id="29349.CLOTH_08650"/>
<keyword evidence="9" id="KW-1185">Reference proteome</keyword>
<dbReference type="AlphaFoldDB" id="A0A1V4I9A7"/>
<dbReference type="InterPro" id="IPR014244">
    <property type="entry name" value="RNA_pol_sigma-I"/>
</dbReference>
<evidence type="ECO:0000313" key="9">
    <source>
        <dbReference type="Proteomes" id="UP000190140"/>
    </source>
</evidence>
<comment type="subunit">
    <text evidence="6">Interacts with RsgI.</text>
</comment>
<protein>
    <recommendedName>
        <fullName evidence="6">RNA polymerase sigma factor SigI</fullName>
    </recommendedName>
</protein>
<keyword evidence="5 6" id="KW-0804">Transcription</keyword>
<comment type="activity regulation">
    <text evidence="6">Negatively regulated by the anti-sigma-I factor RsgI.</text>
</comment>
<dbReference type="GO" id="GO:0005737">
    <property type="term" value="C:cytoplasm"/>
    <property type="evidence" value="ECO:0007669"/>
    <property type="project" value="UniProtKB-SubCell"/>
</dbReference>
<dbReference type="SUPFAM" id="SSF88946">
    <property type="entry name" value="Sigma2 domain of RNA polymerase sigma factors"/>
    <property type="match status" value="1"/>
</dbReference>
<evidence type="ECO:0000256" key="5">
    <source>
        <dbReference type="ARBA" id="ARBA00023163"/>
    </source>
</evidence>
<accession>A0A1V4I9A7</accession>
<dbReference type="Gene3D" id="1.10.1740.10">
    <property type="match status" value="1"/>
</dbReference>
<comment type="function">
    <text evidence="6">Sigma factors are initiation factors that promote the attachment of RNA polymerase to specific initiation sites and are then released.</text>
</comment>
<feature type="DNA-binding region" description="H-T-H motif" evidence="6">
    <location>
        <begin position="192"/>
        <end position="211"/>
    </location>
</feature>
<evidence type="ECO:0000313" key="8">
    <source>
        <dbReference type="EMBL" id="OPJ56460.1"/>
    </source>
</evidence>
<dbReference type="GO" id="GO:0016987">
    <property type="term" value="F:sigma factor activity"/>
    <property type="evidence" value="ECO:0007669"/>
    <property type="project" value="UniProtKB-UniRule"/>
</dbReference>
<evidence type="ECO:0000256" key="3">
    <source>
        <dbReference type="ARBA" id="ARBA00023082"/>
    </source>
</evidence>
<dbReference type="Pfam" id="PF04542">
    <property type="entry name" value="Sigma70_r2"/>
    <property type="match status" value="1"/>
</dbReference>